<protein>
    <submittedName>
        <fullName evidence="4">Serine hydrolase-like protein</fullName>
    </submittedName>
</protein>
<proteinExistence type="inferred from homology"/>
<accession>A0A3S3SCA7</accession>
<gene>
    <name evidence="4" type="ORF">B4U79_06181</name>
</gene>
<dbReference type="AlphaFoldDB" id="A0A3S3SCA7"/>
<dbReference type="PANTHER" id="PTHR43798">
    <property type="entry name" value="MONOACYLGLYCEROL LIPASE"/>
    <property type="match status" value="1"/>
</dbReference>
<dbReference type="Gene3D" id="3.40.50.1820">
    <property type="entry name" value="alpha/beta hydrolase"/>
    <property type="match status" value="1"/>
</dbReference>
<dbReference type="STRING" id="1965070.A0A3S3SCA7"/>
<keyword evidence="2 4" id="KW-0378">Hydrolase</keyword>
<evidence type="ECO:0000256" key="2">
    <source>
        <dbReference type="ARBA" id="ARBA00022801"/>
    </source>
</evidence>
<evidence type="ECO:0000313" key="4">
    <source>
        <dbReference type="EMBL" id="RWS13415.1"/>
    </source>
</evidence>
<dbReference type="Pfam" id="PF00561">
    <property type="entry name" value="Abhydrolase_1"/>
    <property type="match status" value="1"/>
</dbReference>
<dbReference type="GO" id="GO:0016020">
    <property type="term" value="C:membrane"/>
    <property type="evidence" value="ECO:0007669"/>
    <property type="project" value="TreeGrafter"/>
</dbReference>
<dbReference type="InterPro" id="IPR000073">
    <property type="entry name" value="AB_hydrolase_1"/>
</dbReference>
<reference evidence="4 5" key="1">
    <citation type="journal article" date="2018" name="Gigascience">
        <title>Genomes of trombidid mites reveal novel predicted allergens and laterally-transferred genes associated with secondary metabolism.</title>
        <authorList>
            <person name="Dong X."/>
            <person name="Chaisiri K."/>
            <person name="Xia D."/>
            <person name="Armstrong S.D."/>
            <person name="Fang Y."/>
            <person name="Donnelly M.J."/>
            <person name="Kadowaki T."/>
            <person name="McGarry J.W."/>
            <person name="Darby A.C."/>
            <person name="Makepeace B.L."/>
        </authorList>
    </citation>
    <scope>NUCLEOTIDE SEQUENCE [LARGE SCALE GENOMIC DNA]</scope>
    <source>
        <strain evidence="4">UoL-WK</strain>
    </source>
</reference>
<sequence>MNDQNNNEIGSNRAQLLPRYPANEIRIAVPWGHIAAKEYGNPSGLPVLAIHGWLDNCGSFEPLIPYLMQAHNLHIVSIDEPGCGLSSHKPVGADYGRWSTVKEMKRVIDHMGWRTVSLLGHSQGAHYSLLFAAIYPKMVERVISLDMVKPMTFFGRLVPEYFANLISSHLRYDEKFMIDATLESSAVVYEEAAAVKKLIESSAYSLNEQTARIMMERGSKILPNGLTFSRDIRLRLRQIDPPPTNEFMLKLMANVKCDLLVVASQFVSNVESKRIVSAYVEVYKTNCRLFRYVEVDGTHHVHMNDPATVAPIVNSFIEESLNAGPLTRIQSKL</sequence>
<dbReference type="EMBL" id="NCKU01000997">
    <property type="protein sequence ID" value="RWS13415.1"/>
    <property type="molecule type" value="Genomic_DNA"/>
</dbReference>
<evidence type="ECO:0000313" key="5">
    <source>
        <dbReference type="Proteomes" id="UP000285301"/>
    </source>
</evidence>
<evidence type="ECO:0000256" key="1">
    <source>
        <dbReference type="ARBA" id="ARBA00008645"/>
    </source>
</evidence>
<evidence type="ECO:0000259" key="3">
    <source>
        <dbReference type="Pfam" id="PF00561"/>
    </source>
</evidence>
<organism evidence="4 5">
    <name type="scientific">Dinothrombium tinctorium</name>
    <dbReference type="NCBI Taxonomy" id="1965070"/>
    <lineage>
        <taxon>Eukaryota</taxon>
        <taxon>Metazoa</taxon>
        <taxon>Ecdysozoa</taxon>
        <taxon>Arthropoda</taxon>
        <taxon>Chelicerata</taxon>
        <taxon>Arachnida</taxon>
        <taxon>Acari</taxon>
        <taxon>Acariformes</taxon>
        <taxon>Trombidiformes</taxon>
        <taxon>Prostigmata</taxon>
        <taxon>Anystina</taxon>
        <taxon>Parasitengona</taxon>
        <taxon>Trombidioidea</taxon>
        <taxon>Trombidiidae</taxon>
        <taxon>Dinothrombium</taxon>
    </lineage>
</organism>
<comment type="caution">
    <text evidence="4">The sequence shown here is derived from an EMBL/GenBank/DDBJ whole genome shotgun (WGS) entry which is preliminary data.</text>
</comment>
<keyword evidence="5" id="KW-1185">Reference proteome</keyword>
<dbReference type="PANTHER" id="PTHR43798:SF14">
    <property type="entry name" value="SERINE HYDROLASE-LIKE PROTEIN DDB_G0286239"/>
    <property type="match status" value="1"/>
</dbReference>
<feature type="domain" description="AB hydrolase-1" evidence="3">
    <location>
        <begin position="46"/>
        <end position="162"/>
    </location>
</feature>
<dbReference type="Proteomes" id="UP000285301">
    <property type="component" value="Unassembled WGS sequence"/>
</dbReference>
<dbReference type="SUPFAM" id="SSF53474">
    <property type="entry name" value="alpha/beta-Hydrolases"/>
    <property type="match status" value="1"/>
</dbReference>
<dbReference type="InterPro" id="IPR029058">
    <property type="entry name" value="AB_hydrolase_fold"/>
</dbReference>
<dbReference type="InterPro" id="IPR050266">
    <property type="entry name" value="AB_hydrolase_sf"/>
</dbReference>
<name>A0A3S3SCA7_9ACAR</name>
<dbReference type="GO" id="GO:0016787">
    <property type="term" value="F:hydrolase activity"/>
    <property type="evidence" value="ECO:0007669"/>
    <property type="project" value="UniProtKB-KW"/>
</dbReference>
<comment type="similarity">
    <text evidence="1">Belongs to the AB hydrolase superfamily.</text>
</comment>
<dbReference type="OrthoDB" id="190201at2759"/>